<organism evidence="2 3">
    <name type="scientific">Colletotrichum melonis</name>
    <dbReference type="NCBI Taxonomy" id="1209925"/>
    <lineage>
        <taxon>Eukaryota</taxon>
        <taxon>Fungi</taxon>
        <taxon>Dikarya</taxon>
        <taxon>Ascomycota</taxon>
        <taxon>Pezizomycotina</taxon>
        <taxon>Sordariomycetes</taxon>
        <taxon>Hypocreomycetidae</taxon>
        <taxon>Glomerellales</taxon>
        <taxon>Glomerellaceae</taxon>
        <taxon>Colletotrichum</taxon>
        <taxon>Colletotrichum acutatum species complex</taxon>
    </lineage>
</organism>
<evidence type="ECO:0008006" key="4">
    <source>
        <dbReference type="Google" id="ProtNLM"/>
    </source>
</evidence>
<gene>
    <name evidence="2" type="ORF">CMEL01_04207</name>
</gene>
<proteinExistence type="predicted"/>
<name>A0AAI9UDV0_9PEZI</name>
<dbReference type="EMBL" id="MLGG01000024">
    <property type="protein sequence ID" value="KAK1455447.1"/>
    <property type="molecule type" value="Genomic_DNA"/>
</dbReference>
<evidence type="ECO:0000313" key="3">
    <source>
        <dbReference type="Proteomes" id="UP001239795"/>
    </source>
</evidence>
<evidence type="ECO:0000256" key="1">
    <source>
        <dbReference type="SAM" id="MobiDB-lite"/>
    </source>
</evidence>
<feature type="region of interest" description="Disordered" evidence="1">
    <location>
        <begin position="302"/>
        <end position="328"/>
    </location>
</feature>
<evidence type="ECO:0000313" key="2">
    <source>
        <dbReference type="EMBL" id="KAK1455447.1"/>
    </source>
</evidence>
<comment type="caution">
    <text evidence="2">The sequence shown here is derived from an EMBL/GenBank/DDBJ whole genome shotgun (WGS) entry which is preliminary data.</text>
</comment>
<dbReference type="AlphaFoldDB" id="A0AAI9UDV0"/>
<feature type="compositionally biased region" description="Acidic residues" evidence="1">
    <location>
        <begin position="304"/>
        <end position="328"/>
    </location>
</feature>
<keyword evidence="3" id="KW-1185">Reference proteome</keyword>
<sequence length="376" mass="43058">MDYSMPVDQGTRNPVSEETQNISSQYQEVEKCYHPPFPKPSSRILLLTTSRDLPPYLPLFVGRYAATPLLNLTCANFYKCKLRTQQKVAQCEFVQLFLNALVVSKAWYSHVELSTGFGEMKGNNEGNVFARSRAVLGINQWFAEIRLFPKTTKYENLIRKVELVSFEETVESLIHEMVHAYIQMFVCQRPQCARNLLNTEGLIGHGSTFMKLHGLIVEIVRTWHPSLEYVERERCHPGTSFDMISHSVEERAIEAYKKTGKHEGYLPLRSDSPKTLIRIVKEDLPNGDCFFHVVYSDPQQQIDPDAEYVDDENDGGYDDSEEYEEDEDDEMNDLWEATDGYGSVWRGSISAFVNGVGRCELCIRKEMEVSGFLGLL</sequence>
<reference evidence="2 3" key="1">
    <citation type="submission" date="2016-10" db="EMBL/GenBank/DDBJ databases">
        <title>The genome sequence of Colletotrichum fioriniae PJ7.</title>
        <authorList>
            <person name="Baroncelli R."/>
        </authorList>
    </citation>
    <scope>NUCLEOTIDE SEQUENCE [LARGE SCALE GENOMIC DNA]</scope>
    <source>
        <strain evidence="2">Col 31</strain>
    </source>
</reference>
<protein>
    <recommendedName>
        <fullName evidence="4">SprT-like domain-containing protein</fullName>
    </recommendedName>
</protein>
<dbReference type="Proteomes" id="UP001239795">
    <property type="component" value="Unassembled WGS sequence"/>
</dbReference>
<accession>A0AAI9UDV0</accession>